<sequence length="212" mass="22621">MTPPGVYAPQHDTWLLTEALDRENITEGTVVLDIGTGSGALAIAAARSGAGQVTAVDISPLAVATVWLRSRLEGLRIHVMRGDLLTSVADRRFDLIVANPPYVPSPAARRGRAVAWNAGVDGRALLDQICRDAPPLLRPGGALLLVHSALCGVEKTVERLGRAGLRAAVTGRRLIPFGPVLREQAAWLEARGLIEPGGEKEELVVIRAERAW</sequence>
<proteinExistence type="inferred from homology"/>
<organism evidence="6 7">
    <name type="scientific">Streptomyces melanosporofaciens</name>
    <dbReference type="NCBI Taxonomy" id="67327"/>
    <lineage>
        <taxon>Bacteria</taxon>
        <taxon>Bacillati</taxon>
        <taxon>Actinomycetota</taxon>
        <taxon>Actinomycetes</taxon>
        <taxon>Kitasatosporales</taxon>
        <taxon>Streptomycetaceae</taxon>
        <taxon>Streptomyces</taxon>
        <taxon>Streptomyces violaceusniger group</taxon>
    </lineage>
</organism>
<dbReference type="EMBL" id="FNST01000002">
    <property type="protein sequence ID" value="SEB84855.1"/>
    <property type="molecule type" value="Genomic_DNA"/>
</dbReference>
<evidence type="ECO:0000256" key="1">
    <source>
        <dbReference type="ARBA" id="ARBA00006149"/>
    </source>
</evidence>
<evidence type="ECO:0000256" key="3">
    <source>
        <dbReference type="ARBA" id="ARBA00022679"/>
    </source>
</evidence>
<dbReference type="InterPro" id="IPR029063">
    <property type="entry name" value="SAM-dependent_MTases_sf"/>
</dbReference>
<dbReference type="CDD" id="cd02440">
    <property type="entry name" value="AdoMet_MTases"/>
    <property type="match status" value="1"/>
</dbReference>
<dbReference type="GO" id="GO:0008170">
    <property type="term" value="F:N-methyltransferase activity"/>
    <property type="evidence" value="ECO:0007669"/>
    <property type="project" value="UniProtKB-ARBA"/>
</dbReference>
<dbReference type="InterPro" id="IPR052190">
    <property type="entry name" value="Euk-Arch_PrmC-MTase"/>
</dbReference>
<evidence type="ECO:0000313" key="7">
    <source>
        <dbReference type="Proteomes" id="UP000198609"/>
    </source>
</evidence>
<protein>
    <submittedName>
        <fullName evidence="6">Release factor glutamine methyltransferase</fullName>
    </submittedName>
</protein>
<keyword evidence="3 6" id="KW-0808">Transferase</keyword>
<dbReference type="NCBIfam" id="TIGR00537">
    <property type="entry name" value="hemK_rel_arch"/>
    <property type="match status" value="1"/>
</dbReference>
<reference evidence="7" key="1">
    <citation type="submission" date="2016-10" db="EMBL/GenBank/DDBJ databases">
        <authorList>
            <person name="Varghese N."/>
            <person name="Submissions S."/>
        </authorList>
    </citation>
    <scope>NUCLEOTIDE SEQUENCE [LARGE SCALE GENOMIC DNA]</scope>
    <source>
        <strain evidence="7">DSM 40318</strain>
    </source>
</reference>
<accession>A0A1H4MQP8</accession>
<gene>
    <name evidence="6" type="ORF">SAMN04490356_1912</name>
</gene>
<name>A0A1H4MQP8_STRMJ</name>
<dbReference type="PROSITE" id="PS00092">
    <property type="entry name" value="N6_MTASE"/>
    <property type="match status" value="1"/>
</dbReference>
<keyword evidence="2 6" id="KW-0489">Methyltransferase</keyword>
<dbReference type="GO" id="GO:0035657">
    <property type="term" value="C:eRF1 methyltransferase complex"/>
    <property type="evidence" value="ECO:0007669"/>
    <property type="project" value="TreeGrafter"/>
</dbReference>
<dbReference type="Gene3D" id="3.40.50.150">
    <property type="entry name" value="Vaccinia Virus protein VP39"/>
    <property type="match status" value="1"/>
</dbReference>
<dbReference type="SUPFAM" id="SSF53335">
    <property type="entry name" value="S-adenosyl-L-methionine-dependent methyltransferases"/>
    <property type="match status" value="1"/>
</dbReference>
<feature type="domain" description="Methyltransferase small" evidence="5">
    <location>
        <begin position="4"/>
        <end position="159"/>
    </location>
</feature>
<evidence type="ECO:0000313" key="6">
    <source>
        <dbReference type="EMBL" id="SEB84855.1"/>
    </source>
</evidence>
<keyword evidence="7" id="KW-1185">Reference proteome</keyword>
<keyword evidence="4" id="KW-0949">S-adenosyl-L-methionine</keyword>
<comment type="similarity">
    <text evidence="1">Belongs to the eukaryotic/archaeal PrmC-related family.</text>
</comment>
<dbReference type="PANTHER" id="PTHR45875:SF1">
    <property type="entry name" value="METHYLTRANSFERASE N6AMT1"/>
    <property type="match status" value="1"/>
</dbReference>
<dbReference type="InterPro" id="IPR007848">
    <property type="entry name" value="Small_mtfrase_dom"/>
</dbReference>
<dbReference type="GO" id="GO:0008757">
    <property type="term" value="F:S-adenosylmethionine-dependent methyltransferase activity"/>
    <property type="evidence" value="ECO:0007669"/>
    <property type="project" value="TreeGrafter"/>
</dbReference>
<evidence type="ECO:0000256" key="4">
    <source>
        <dbReference type="ARBA" id="ARBA00022691"/>
    </source>
</evidence>
<dbReference type="Proteomes" id="UP000198609">
    <property type="component" value="Unassembled WGS sequence"/>
</dbReference>
<evidence type="ECO:0000256" key="2">
    <source>
        <dbReference type="ARBA" id="ARBA00022603"/>
    </source>
</evidence>
<dbReference type="GO" id="GO:0008276">
    <property type="term" value="F:protein methyltransferase activity"/>
    <property type="evidence" value="ECO:0007669"/>
    <property type="project" value="TreeGrafter"/>
</dbReference>
<dbReference type="AlphaFoldDB" id="A0A1H4MQP8"/>
<dbReference type="InterPro" id="IPR002052">
    <property type="entry name" value="DNA_methylase_N6_adenine_CS"/>
</dbReference>
<dbReference type="PANTHER" id="PTHR45875">
    <property type="entry name" value="METHYLTRANSFERASE N6AMT1"/>
    <property type="match status" value="1"/>
</dbReference>
<dbReference type="GO" id="GO:0003676">
    <property type="term" value="F:nucleic acid binding"/>
    <property type="evidence" value="ECO:0007669"/>
    <property type="project" value="InterPro"/>
</dbReference>
<dbReference type="GO" id="GO:0032259">
    <property type="term" value="P:methylation"/>
    <property type="evidence" value="ECO:0007669"/>
    <property type="project" value="UniProtKB-KW"/>
</dbReference>
<dbReference type="Pfam" id="PF05175">
    <property type="entry name" value="MTS"/>
    <property type="match status" value="1"/>
</dbReference>
<dbReference type="InterPro" id="IPR004557">
    <property type="entry name" value="PrmC-related"/>
</dbReference>
<evidence type="ECO:0000259" key="5">
    <source>
        <dbReference type="Pfam" id="PF05175"/>
    </source>
</evidence>